<dbReference type="WBParaSite" id="NBR_0000513601-mRNA-1">
    <property type="protein sequence ID" value="NBR_0000513601-mRNA-1"/>
    <property type="gene ID" value="NBR_0000513601"/>
</dbReference>
<reference evidence="1" key="1">
    <citation type="submission" date="2017-02" db="UniProtKB">
        <authorList>
            <consortium name="WormBaseParasite"/>
        </authorList>
    </citation>
    <scope>IDENTIFICATION</scope>
</reference>
<protein>
    <submittedName>
        <fullName evidence="1">MitMem_reg domain-containing protein</fullName>
    </submittedName>
</protein>
<name>A0A0N4XRI4_NIPBR</name>
<organism evidence="1">
    <name type="scientific">Nippostrongylus brasiliensis</name>
    <name type="common">Rat hookworm</name>
    <dbReference type="NCBI Taxonomy" id="27835"/>
    <lineage>
        <taxon>Eukaryota</taxon>
        <taxon>Metazoa</taxon>
        <taxon>Ecdysozoa</taxon>
        <taxon>Nematoda</taxon>
        <taxon>Chromadorea</taxon>
        <taxon>Rhabditida</taxon>
        <taxon>Rhabditina</taxon>
        <taxon>Rhabditomorpha</taxon>
        <taxon>Strongyloidea</taxon>
        <taxon>Heligmosomidae</taxon>
        <taxon>Nippostrongylus</taxon>
    </lineage>
</organism>
<evidence type="ECO:0000313" key="1">
    <source>
        <dbReference type="WBParaSite" id="NBR_0000513601-mRNA-1"/>
    </source>
</evidence>
<accession>A0A0N4XRI4</accession>
<proteinExistence type="predicted"/>
<sequence>LGFFCLLPHQVPFSAFSLLKLPSSLSDSPGIFSNISILQTDADENLKTADISKLLLQMKDSSTSNTDGSNTQQAPRTADVLNAVLDMHSDRLHTINYINK</sequence>
<dbReference type="AlphaFoldDB" id="A0A0N4XRI4"/>